<evidence type="ECO:0000256" key="1">
    <source>
        <dbReference type="SAM" id="Phobius"/>
    </source>
</evidence>
<dbReference type="AlphaFoldDB" id="A0A432XD00"/>
<dbReference type="OrthoDB" id="6240539at2"/>
<sequence>MIFPLLLAVIGFAAMLSGIWEQTLGTIVIGVIMQLVGWVWFYSAWRKAKKQGHIHKNENN</sequence>
<evidence type="ECO:0000313" key="3">
    <source>
        <dbReference type="Proteomes" id="UP000286985"/>
    </source>
</evidence>
<reference evidence="3" key="1">
    <citation type="journal article" date="2018" name="Front. Microbiol.">
        <title>Genome-Based Analysis Reveals the Taxonomy and Diversity of the Family Idiomarinaceae.</title>
        <authorList>
            <person name="Liu Y."/>
            <person name="Lai Q."/>
            <person name="Shao Z."/>
        </authorList>
    </citation>
    <scope>NUCLEOTIDE SEQUENCE [LARGE SCALE GENOMIC DNA]</scope>
    <source>
        <strain evidence="3">908033</strain>
    </source>
</reference>
<keyword evidence="1" id="KW-0472">Membrane</keyword>
<proteinExistence type="predicted"/>
<name>A0A432XD00_9GAMM</name>
<dbReference type="Proteomes" id="UP000286985">
    <property type="component" value="Unassembled WGS sequence"/>
</dbReference>
<feature type="transmembrane region" description="Helical" evidence="1">
    <location>
        <begin position="23"/>
        <end position="45"/>
    </location>
</feature>
<accession>A0A432XD00</accession>
<keyword evidence="1" id="KW-1133">Transmembrane helix</keyword>
<keyword evidence="1" id="KW-0812">Transmembrane</keyword>
<dbReference type="STRING" id="519452.SAMN04488139_2361"/>
<comment type="caution">
    <text evidence="2">The sequence shown here is derived from an EMBL/GenBank/DDBJ whole genome shotgun (WGS) entry which is preliminary data.</text>
</comment>
<dbReference type="EMBL" id="PIPU01000007">
    <property type="protein sequence ID" value="RUO46532.1"/>
    <property type="molecule type" value="Genomic_DNA"/>
</dbReference>
<gene>
    <name evidence="2" type="ORF">CWE24_11540</name>
</gene>
<protein>
    <submittedName>
        <fullName evidence="2">Uncharacterized protein</fullName>
    </submittedName>
</protein>
<evidence type="ECO:0000313" key="2">
    <source>
        <dbReference type="EMBL" id="RUO46532.1"/>
    </source>
</evidence>
<dbReference type="RefSeq" id="WP_092841719.1">
    <property type="nucleotide sequence ID" value="NZ_FPCF01000008.1"/>
</dbReference>
<keyword evidence="3" id="KW-1185">Reference proteome</keyword>
<organism evidence="2 3">
    <name type="scientific">Pseudidiomarina donghaiensis</name>
    <dbReference type="NCBI Taxonomy" id="519452"/>
    <lineage>
        <taxon>Bacteria</taxon>
        <taxon>Pseudomonadati</taxon>
        <taxon>Pseudomonadota</taxon>
        <taxon>Gammaproteobacteria</taxon>
        <taxon>Alteromonadales</taxon>
        <taxon>Idiomarinaceae</taxon>
        <taxon>Pseudidiomarina</taxon>
    </lineage>
</organism>